<dbReference type="PROSITE" id="PS51447">
    <property type="entry name" value="FDX_ACB"/>
    <property type="match status" value="1"/>
</dbReference>
<dbReference type="AlphaFoldDB" id="A0A451D6P7"/>
<keyword evidence="9 11" id="KW-0030">Aminoacyl-tRNA synthetase</keyword>
<evidence type="ECO:0000256" key="7">
    <source>
        <dbReference type="ARBA" id="ARBA00022842"/>
    </source>
</evidence>
<dbReference type="NCBIfam" id="TIGR00472">
    <property type="entry name" value="pheT_bact"/>
    <property type="match status" value="1"/>
</dbReference>
<feature type="domain" description="FDX-ACB" evidence="12">
    <location>
        <begin position="703"/>
        <end position="796"/>
    </location>
</feature>
<dbReference type="Gene3D" id="3.30.70.380">
    <property type="entry name" value="Ferrodoxin-fold anticodon-binding domain"/>
    <property type="match status" value="1"/>
</dbReference>
<dbReference type="GO" id="GO:0000287">
    <property type="term" value="F:magnesium ion binding"/>
    <property type="evidence" value="ECO:0007669"/>
    <property type="project" value="UniProtKB-UniRule"/>
</dbReference>
<evidence type="ECO:0000256" key="11">
    <source>
        <dbReference type="HAMAP-Rule" id="MF_00283"/>
    </source>
</evidence>
<keyword evidence="6 11" id="KW-0067">ATP-binding</keyword>
<dbReference type="Pfam" id="PF03147">
    <property type="entry name" value="FDX-ACB"/>
    <property type="match status" value="1"/>
</dbReference>
<dbReference type="Pfam" id="PF03483">
    <property type="entry name" value="B3_4"/>
    <property type="match status" value="1"/>
</dbReference>
<dbReference type="Pfam" id="PF03484">
    <property type="entry name" value="B5"/>
    <property type="match status" value="1"/>
</dbReference>
<dbReference type="SUPFAM" id="SSF46955">
    <property type="entry name" value="Putative DNA-binding domain"/>
    <property type="match status" value="2"/>
</dbReference>
<dbReference type="SUPFAM" id="SSF55681">
    <property type="entry name" value="Class II aaRS and biotin synthetases"/>
    <property type="match status" value="1"/>
</dbReference>
<dbReference type="GO" id="GO:0009328">
    <property type="term" value="C:phenylalanine-tRNA ligase complex"/>
    <property type="evidence" value="ECO:0007669"/>
    <property type="project" value="TreeGrafter"/>
</dbReference>
<dbReference type="CDD" id="cd00769">
    <property type="entry name" value="PheRS_beta_core"/>
    <property type="match status" value="1"/>
</dbReference>
<evidence type="ECO:0000313" key="14">
    <source>
        <dbReference type="EMBL" id="VFP81384.1"/>
    </source>
</evidence>
<dbReference type="PANTHER" id="PTHR10947:SF0">
    <property type="entry name" value="PHENYLALANINE--TRNA LIGASE BETA SUBUNIT"/>
    <property type="match status" value="1"/>
</dbReference>
<dbReference type="SUPFAM" id="SSF56037">
    <property type="entry name" value="PheT/TilS domain"/>
    <property type="match status" value="1"/>
</dbReference>
<evidence type="ECO:0000256" key="10">
    <source>
        <dbReference type="ARBA" id="ARBA00049255"/>
    </source>
</evidence>
<name>A0A451D6P7_9GAMM</name>
<dbReference type="SUPFAM" id="SSF54991">
    <property type="entry name" value="Anticodon-binding domain of PheRS"/>
    <property type="match status" value="1"/>
</dbReference>
<dbReference type="GO" id="GO:0005524">
    <property type="term" value="F:ATP binding"/>
    <property type="evidence" value="ECO:0007669"/>
    <property type="project" value="UniProtKB-UniRule"/>
</dbReference>
<sequence>MKFGEEWLHKWINLSISSKKICRQLTDFGCEAEFIKENKILFLNTVIGQIISKKIYNINKKLIVYTVCIDKNKNVLIIYKETKYLLIGTKVPVILSKKFLKKNIDKFLFDFNENILSNRLGSYSKLNIEKNNHNIIILEDTAKIGSNFNDYFYKNTCIIKLSIPFNRIDLRSIWGISREIAILNNLPLPKLVYKSSLDQKKLFSCNFNVNIQINNIQYIFCELYSIKLKSVLPFWMQDRLRRSCMLTNNIITNILNYIFIETGHWFHVFDLDKLNKNLFIKCIEKKEIIKDIYNNDFSLLEGTIVLSDNKNILSFEDMEYSNYATMDFSTKNLFLGSICFDYQFLQKRNVLIPIINRQLDYSKYNIYPNIQKNIFKYTQKLIIDICRGNASEYKKYNMNNNSFISNIFLLTINKLNKISGVIFTKKDVISILDNGYFSFYEKNDIFFVTPPYWRSDIIIIEDLISEIIRIYDYKNIKSVPPKEYINNFLDKKEKVSLSRIKLFLSDRGYFEIISYSFVNPMIQKHFLSKFDVLKIKNPISNDMSEMRLSLWIGLINCISYNQKRQQESIRIFETGSCFCLVKKNNDKIVQNEYLSAAISGVISRREWYLKDRKFDFYDLKGDLESILNICGKLDYIEFVSENYVGLCADKSAGIYLSGELIGRIGVLDITFHNIFNLKDPIILFEIMWKKICSKNPINVKYISILPSSKRDISIIVSKNILTKSILDICYKNISIKKTNIHIYDVYFGLNIPPKKKSVSICFVFNSIKNTLKESDINLNISQCIIALKDKLGATLRE</sequence>
<comment type="catalytic activity">
    <reaction evidence="10 11">
        <text>tRNA(Phe) + L-phenylalanine + ATP = L-phenylalanyl-tRNA(Phe) + AMP + diphosphate + H(+)</text>
        <dbReference type="Rhea" id="RHEA:19413"/>
        <dbReference type="Rhea" id="RHEA-COMP:9668"/>
        <dbReference type="Rhea" id="RHEA-COMP:9699"/>
        <dbReference type="ChEBI" id="CHEBI:15378"/>
        <dbReference type="ChEBI" id="CHEBI:30616"/>
        <dbReference type="ChEBI" id="CHEBI:33019"/>
        <dbReference type="ChEBI" id="CHEBI:58095"/>
        <dbReference type="ChEBI" id="CHEBI:78442"/>
        <dbReference type="ChEBI" id="CHEBI:78531"/>
        <dbReference type="ChEBI" id="CHEBI:456215"/>
        <dbReference type="EC" id="6.1.1.20"/>
    </reaction>
</comment>
<comment type="caution">
    <text evidence="11">Lacks conserved residue(s) required for the propagation of feature annotation.</text>
</comment>
<dbReference type="GO" id="GO:0004826">
    <property type="term" value="F:phenylalanine-tRNA ligase activity"/>
    <property type="evidence" value="ECO:0007669"/>
    <property type="project" value="UniProtKB-UniRule"/>
</dbReference>
<feature type="domain" description="B5" evidence="13">
    <location>
        <begin position="403"/>
        <end position="478"/>
    </location>
</feature>
<keyword evidence="4 11" id="KW-0479">Metal-binding</keyword>
<dbReference type="Pfam" id="PF17759">
    <property type="entry name" value="tRNA_synthFbeta"/>
    <property type="match status" value="1"/>
</dbReference>
<evidence type="ECO:0000256" key="3">
    <source>
        <dbReference type="ARBA" id="ARBA00022598"/>
    </source>
</evidence>
<evidence type="ECO:0000256" key="6">
    <source>
        <dbReference type="ARBA" id="ARBA00022840"/>
    </source>
</evidence>
<keyword evidence="5 11" id="KW-0547">Nucleotide-binding</keyword>
<dbReference type="Gene3D" id="2.40.50.140">
    <property type="entry name" value="Nucleic acid-binding proteins"/>
    <property type="match status" value="1"/>
</dbReference>
<dbReference type="Proteomes" id="UP000294344">
    <property type="component" value="Chromosome"/>
</dbReference>
<evidence type="ECO:0000259" key="13">
    <source>
        <dbReference type="PROSITE" id="PS51483"/>
    </source>
</evidence>
<keyword evidence="7 11" id="KW-0460">Magnesium</keyword>
<dbReference type="InterPro" id="IPR004532">
    <property type="entry name" value="Phe-tRNA-ligase_IIc_bsu_bact"/>
</dbReference>
<accession>A0A451D6P7</accession>
<evidence type="ECO:0000256" key="1">
    <source>
        <dbReference type="ARBA" id="ARBA00008653"/>
    </source>
</evidence>
<evidence type="ECO:0000256" key="8">
    <source>
        <dbReference type="ARBA" id="ARBA00022917"/>
    </source>
</evidence>
<dbReference type="PANTHER" id="PTHR10947">
    <property type="entry name" value="PHENYLALANYL-TRNA SYNTHETASE BETA CHAIN AND LEUCINE-RICH REPEAT-CONTAINING PROTEIN 47"/>
    <property type="match status" value="1"/>
</dbReference>
<comment type="subunit">
    <text evidence="2 11">Tetramer of two alpha and two beta subunits.</text>
</comment>
<dbReference type="InterPro" id="IPR036690">
    <property type="entry name" value="Fdx_antiC-bd_sf"/>
</dbReference>
<comment type="subcellular location">
    <subcellularLocation>
        <location evidence="11">Cytoplasm</location>
    </subcellularLocation>
</comment>
<dbReference type="InterPro" id="IPR005146">
    <property type="entry name" value="B3/B4_tRNA-bd"/>
</dbReference>
<keyword evidence="11" id="KW-0963">Cytoplasm</keyword>
<dbReference type="GO" id="GO:0006432">
    <property type="term" value="P:phenylalanyl-tRNA aminoacylation"/>
    <property type="evidence" value="ECO:0007669"/>
    <property type="project" value="UniProtKB-UniRule"/>
</dbReference>
<dbReference type="PROSITE" id="PS51483">
    <property type="entry name" value="B5"/>
    <property type="match status" value="1"/>
</dbReference>
<dbReference type="OrthoDB" id="9805455at2"/>
<dbReference type="Gene3D" id="3.30.56.10">
    <property type="match status" value="2"/>
</dbReference>
<dbReference type="SMART" id="SM00874">
    <property type="entry name" value="B5"/>
    <property type="match status" value="1"/>
</dbReference>
<dbReference type="EC" id="6.1.1.20" evidence="11"/>
<feature type="binding site" evidence="11">
    <location>
        <position position="466"/>
    </location>
    <ligand>
        <name>Mg(2+)</name>
        <dbReference type="ChEBI" id="CHEBI:18420"/>
        <note>shared with alpha subunit</note>
    </ligand>
</feature>
<dbReference type="InterPro" id="IPR012340">
    <property type="entry name" value="NA-bd_OB-fold"/>
</dbReference>
<feature type="binding site" evidence="11">
    <location>
        <position position="456"/>
    </location>
    <ligand>
        <name>Mg(2+)</name>
        <dbReference type="ChEBI" id="CHEBI:18420"/>
        <note>shared with alpha subunit</note>
    </ligand>
</feature>
<dbReference type="Gene3D" id="3.50.40.10">
    <property type="entry name" value="Phenylalanyl-trna Synthetase, Chain B, domain 3"/>
    <property type="match status" value="1"/>
</dbReference>
<feature type="binding site" evidence="11">
    <location>
        <position position="462"/>
    </location>
    <ligand>
        <name>Mg(2+)</name>
        <dbReference type="ChEBI" id="CHEBI:18420"/>
        <note>shared with alpha subunit</note>
    </ligand>
</feature>
<dbReference type="RefSeq" id="WP_154029149.1">
    <property type="nucleotide sequence ID" value="NZ_LR217710.1"/>
</dbReference>
<evidence type="ECO:0000313" key="15">
    <source>
        <dbReference type="Proteomes" id="UP000294344"/>
    </source>
</evidence>
<evidence type="ECO:0000256" key="9">
    <source>
        <dbReference type="ARBA" id="ARBA00023146"/>
    </source>
</evidence>
<gene>
    <name evidence="11 14" type="primary">pheT</name>
    <name evidence="14" type="ORF">BUCICURV3402_089</name>
</gene>
<dbReference type="EMBL" id="LR217710">
    <property type="protein sequence ID" value="VFP81384.1"/>
    <property type="molecule type" value="Genomic_DNA"/>
</dbReference>
<dbReference type="GO" id="GO:0003723">
    <property type="term" value="F:RNA binding"/>
    <property type="evidence" value="ECO:0007669"/>
    <property type="project" value="InterPro"/>
</dbReference>
<organism evidence="14 15">
    <name type="scientific">Buchnera aphidicola</name>
    <name type="common">Cinara curvipes</name>
    <dbReference type="NCBI Taxonomy" id="2518975"/>
    <lineage>
        <taxon>Bacteria</taxon>
        <taxon>Pseudomonadati</taxon>
        <taxon>Pseudomonadota</taxon>
        <taxon>Gammaproteobacteria</taxon>
        <taxon>Enterobacterales</taxon>
        <taxon>Erwiniaceae</taxon>
        <taxon>Buchnera</taxon>
    </lineage>
</organism>
<comment type="similarity">
    <text evidence="1 11">Belongs to the phenylalanyl-tRNA synthetase beta subunit family. Type 1 subfamily.</text>
</comment>
<dbReference type="Gene3D" id="3.30.930.10">
    <property type="entry name" value="Bira Bifunctional Protein, Domain 2"/>
    <property type="match status" value="1"/>
</dbReference>
<evidence type="ECO:0000259" key="12">
    <source>
        <dbReference type="PROSITE" id="PS51447"/>
    </source>
</evidence>
<evidence type="ECO:0000256" key="2">
    <source>
        <dbReference type="ARBA" id="ARBA00011209"/>
    </source>
</evidence>
<dbReference type="InterPro" id="IPR005147">
    <property type="entry name" value="tRNA_synthase_B5-dom"/>
</dbReference>
<dbReference type="InterPro" id="IPR045864">
    <property type="entry name" value="aa-tRNA-synth_II/BPL/LPL"/>
</dbReference>
<dbReference type="InterPro" id="IPR020825">
    <property type="entry name" value="Phe-tRNA_synthase-like_B3/B4"/>
</dbReference>
<keyword evidence="8 11" id="KW-0648">Protein biosynthesis</keyword>
<dbReference type="HAMAP" id="MF_00283">
    <property type="entry name" value="Phe_tRNA_synth_beta1"/>
    <property type="match status" value="1"/>
</dbReference>
<dbReference type="InterPro" id="IPR009061">
    <property type="entry name" value="DNA-bd_dom_put_sf"/>
</dbReference>
<dbReference type="InterPro" id="IPR005121">
    <property type="entry name" value="Fdx_antiC-bd"/>
</dbReference>
<dbReference type="SMART" id="SM00896">
    <property type="entry name" value="FDX-ACB"/>
    <property type="match status" value="1"/>
</dbReference>
<evidence type="ECO:0000256" key="4">
    <source>
        <dbReference type="ARBA" id="ARBA00022723"/>
    </source>
</evidence>
<proteinExistence type="inferred from homology"/>
<comment type="cofactor">
    <cofactor evidence="11">
        <name>Mg(2+)</name>
        <dbReference type="ChEBI" id="CHEBI:18420"/>
    </cofactor>
    <text evidence="11">Binds 2 magnesium ions per tetramer.</text>
</comment>
<dbReference type="InterPro" id="IPR045060">
    <property type="entry name" value="Phe-tRNA-ligase_IIc_bsu"/>
</dbReference>
<evidence type="ECO:0000256" key="5">
    <source>
        <dbReference type="ARBA" id="ARBA00022741"/>
    </source>
</evidence>
<reference evidence="14 15" key="1">
    <citation type="submission" date="2019-02" db="EMBL/GenBank/DDBJ databases">
        <authorList>
            <person name="Manzano-Marin A."/>
            <person name="Manzano-Marin A."/>
        </authorList>
    </citation>
    <scope>NUCLEOTIDE SEQUENCE [LARGE SCALE GENOMIC DNA]</scope>
    <source>
        <strain evidence="14 15">BuCicurvipes</strain>
    </source>
</reference>
<dbReference type="InterPro" id="IPR041616">
    <property type="entry name" value="PheRS_beta_core"/>
</dbReference>
<dbReference type="SMART" id="SM00873">
    <property type="entry name" value="B3_4"/>
    <property type="match status" value="1"/>
</dbReference>
<protein>
    <recommendedName>
        <fullName evidence="11">Phenylalanine--tRNA ligase beta subunit</fullName>
        <ecNumber evidence="11">6.1.1.20</ecNumber>
    </recommendedName>
    <alternativeName>
        <fullName evidence="11">Phenylalanyl-tRNA synthetase beta subunit</fullName>
        <shortName evidence="11">PheRS</shortName>
    </alternativeName>
</protein>
<keyword evidence="3 11" id="KW-0436">Ligase</keyword>